<comment type="caution">
    <text evidence="2">The sequence shown here is derived from an EMBL/GenBank/DDBJ whole genome shotgun (WGS) entry which is preliminary data.</text>
</comment>
<keyword evidence="3" id="KW-1185">Reference proteome</keyword>
<feature type="compositionally biased region" description="Basic and acidic residues" evidence="1">
    <location>
        <begin position="1"/>
        <end position="11"/>
    </location>
</feature>
<dbReference type="OrthoDB" id="10389059at2759"/>
<name>A0A1Y1VGE9_9FUNG</name>
<feature type="compositionally biased region" description="Acidic residues" evidence="1">
    <location>
        <begin position="31"/>
        <end position="60"/>
    </location>
</feature>
<feature type="non-terminal residue" evidence="2">
    <location>
        <position position="156"/>
    </location>
</feature>
<proteinExistence type="predicted"/>
<feature type="region of interest" description="Disordered" evidence="1">
    <location>
        <begin position="1"/>
        <end position="143"/>
    </location>
</feature>
<dbReference type="EMBL" id="MCFH01000009">
    <property type="protein sequence ID" value="ORX55488.1"/>
    <property type="molecule type" value="Genomic_DNA"/>
</dbReference>
<reference evidence="2 3" key="2">
    <citation type="submission" date="2016-08" db="EMBL/GenBank/DDBJ databases">
        <title>Pervasive Adenine N6-methylation of Active Genes in Fungi.</title>
        <authorList>
            <consortium name="DOE Joint Genome Institute"/>
            <person name="Mondo S.J."/>
            <person name="Dannebaum R.O."/>
            <person name="Kuo R.C."/>
            <person name="Labutti K."/>
            <person name="Haridas S."/>
            <person name="Kuo A."/>
            <person name="Salamov A."/>
            <person name="Ahrendt S.R."/>
            <person name="Lipzen A."/>
            <person name="Sullivan W."/>
            <person name="Andreopoulos W.B."/>
            <person name="Clum A."/>
            <person name="Lindquist E."/>
            <person name="Daum C."/>
            <person name="Ramamoorthy G.K."/>
            <person name="Gryganskyi A."/>
            <person name="Culley D."/>
            <person name="Magnuson J.K."/>
            <person name="James T.Y."/>
            <person name="O'Malley M.A."/>
            <person name="Stajich J.E."/>
            <person name="Spatafora J.W."/>
            <person name="Visel A."/>
            <person name="Grigoriev I.V."/>
        </authorList>
    </citation>
    <scope>NUCLEOTIDE SEQUENCE [LARGE SCALE GENOMIC DNA]</scope>
    <source>
        <strain evidence="3">finn</strain>
    </source>
</reference>
<evidence type="ECO:0000256" key="1">
    <source>
        <dbReference type="SAM" id="MobiDB-lite"/>
    </source>
</evidence>
<evidence type="ECO:0000313" key="3">
    <source>
        <dbReference type="Proteomes" id="UP000193719"/>
    </source>
</evidence>
<reference evidence="2 3" key="1">
    <citation type="submission" date="2016-08" db="EMBL/GenBank/DDBJ databases">
        <title>Genomes of anaerobic fungi encode conserved fungal cellulosomes for biomass hydrolysis.</title>
        <authorList>
            <consortium name="DOE Joint Genome Institute"/>
            <person name="Haitjema C.H."/>
            <person name="Gilmore S.P."/>
            <person name="Henske J.K."/>
            <person name="Solomon K.V."/>
            <person name="De Groot R."/>
            <person name="Kuo A."/>
            <person name="Mondo S.J."/>
            <person name="Salamov A.A."/>
            <person name="Labutti K."/>
            <person name="Zhao Z."/>
            <person name="Chiniquy J."/>
            <person name="Barry K."/>
            <person name="Brewer H.M."/>
            <person name="Purvine S.O."/>
            <person name="Wright A.T."/>
            <person name="Boxma B."/>
            <person name="Van Alen T."/>
            <person name="Hackstein J.H."/>
            <person name="Baker S.E."/>
            <person name="Grigoriev I.V."/>
            <person name="O'Malley M.A."/>
        </authorList>
    </citation>
    <scope>NUCLEOTIDE SEQUENCE [LARGE SCALE GENOMIC DNA]</scope>
    <source>
        <strain evidence="3">finn</strain>
    </source>
</reference>
<gene>
    <name evidence="2" type="ORF">BCR36DRAFT_246671</name>
</gene>
<sequence>MNLNQFEKEDLSEYTEDTNSVKDESKNEFTTTDDDLDDNLESENEDDDDDDEDDEDDDDDNLHFRERKNMSIIDKMNTLDQDDRTSESISIRQTKNDGRKDSNNDIDASDILKSKAKSSFGGQLLSDADDSDNDINIDERKKRMDEDKLLIDKMYI</sequence>
<feature type="compositionally biased region" description="Basic and acidic residues" evidence="1">
    <location>
        <begin position="94"/>
        <end position="103"/>
    </location>
</feature>
<protein>
    <submittedName>
        <fullName evidence="2">Uncharacterized protein</fullName>
    </submittedName>
</protein>
<accession>A0A1Y1VGE9</accession>
<dbReference type="Proteomes" id="UP000193719">
    <property type="component" value="Unassembled WGS sequence"/>
</dbReference>
<dbReference type="AlphaFoldDB" id="A0A1Y1VGE9"/>
<feature type="compositionally biased region" description="Acidic residues" evidence="1">
    <location>
        <begin position="127"/>
        <end position="136"/>
    </location>
</feature>
<organism evidence="2 3">
    <name type="scientific">Piromyces finnis</name>
    <dbReference type="NCBI Taxonomy" id="1754191"/>
    <lineage>
        <taxon>Eukaryota</taxon>
        <taxon>Fungi</taxon>
        <taxon>Fungi incertae sedis</taxon>
        <taxon>Chytridiomycota</taxon>
        <taxon>Chytridiomycota incertae sedis</taxon>
        <taxon>Neocallimastigomycetes</taxon>
        <taxon>Neocallimastigales</taxon>
        <taxon>Neocallimastigaceae</taxon>
        <taxon>Piromyces</taxon>
    </lineage>
</organism>
<evidence type="ECO:0000313" key="2">
    <source>
        <dbReference type="EMBL" id="ORX55488.1"/>
    </source>
</evidence>